<dbReference type="PANTHER" id="PTHR47366:SF1">
    <property type="entry name" value="TWO-ON-TWO HEMOGLOBIN-3"/>
    <property type="match status" value="1"/>
</dbReference>
<keyword evidence="7" id="KW-1185">Reference proteome</keyword>
<dbReference type="InterPro" id="IPR044203">
    <property type="entry name" value="GlbO/GLB3-like"/>
</dbReference>
<dbReference type="OrthoDB" id="9790913at2"/>
<name>A0A4R7RZ86_9BACT</name>
<evidence type="ECO:0000256" key="5">
    <source>
        <dbReference type="ARBA" id="ARBA00034496"/>
    </source>
</evidence>
<organism evidence="6 7">
    <name type="scientific">Prosthecobacter fusiformis</name>
    <dbReference type="NCBI Taxonomy" id="48464"/>
    <lineage>
        <taxon>Bacteria</taxon>
        <taxon>Pseudomonadati</taxon>
        <taxon>Verrucomicrobiota</taxon>
        <taxon>Verrucomicrobiia</taxon>
        <taxon>Verrucomicrobiales</taxon>
        <taxon>Verrucomicrobiaceae</taxon>
        <taxon>Prosthecobacter</taxon>
    </lineage>
</organism>
<protein>
    <submittedName>
        <fullName evidence="6">Hemoglobin</fullName>
    </submittedName>
</protein>
<sequence>MDSVGNLYHEVGEERLRKLVTAFYARVRGDDLIGAMYPPGDWEGAEKRLSDFLIYRFGGPQTYIQERGHPRLRGRHMPFAIGVAERDRWLDLMGAAMREVEFPVEHVPAIGAFFAQTADFMRNREEPA</sequence>
<dbReference type="Proteomes" id="UP000295662">
    <property type="component" value="Unassembled WGS sequence"/>
</dbReference>
<comment type="similarity">
    <text evidence="5">Belongs to the truncated hemoglobin family. Group II subfamily.</text>
</comment>
<evidence type="ECO:0000256" key="1">
    <source>
        <dbReference type="ARBA" id="ARBA00022448"/>
    </source>
</evidence>
<evidence type="ECO:0000256" key="3">
    <source>
        <dbReference type="ARBA" id="ARBA00022723"/>
    </source>
</evidence>
<keyword evidence="4" id="KW-0408">Iron</keyword>
<evidence type="ECO:0000256" key="4">
    <source>
        <dbReference type="ARBA" id="ARBA00023004"/>
    </source>
</evidence>
<dbReference type="AlphaFoldDB" id="A0A4R7RZ86"/>
<evidence type="ECO:0000313" key="6">
    <source>
        <dbReference type="EMBL" id="TDU71274.1"/>
    </source>
</evidence>
<dbReference type="PANTHER" id="PTHR47366">
    <property type="entry name" value="TWO-ON-TWO HEMOGLOBIN-3"/>
    <property type="match status" value="1"/>
</dbReference>
<dbReference type="RefSeq" id="WP_133795440.1">
    <property type="nucleotide sequence ID" value="NZ_SOCA01000003.1"/>
</dbReference>
<gene>
    <name evidence="6" type="ORF">EI77_02396</name>
</gene>
<evidence type="ECO:0000313" key="7">
    <source>
        <dbReference type="Proteomes" id="UP000295662"/>
    </source>
</evidence>
<dbReference type="InterPro" id="IPR012292">
    <property type="entry name" value="Globin/Proto"/>
</dbReference>
<accession>A0A4R7RZ86</accession>
<keyword evidence="3" id="KW-0479">Metal-binding</keyword>
<evidence type="ECO:0000256" key="2">
    <source>
        <dbReference type="ARBA" id="ARBA00022617"/>
    </source>
</evidence>
<dbReference type="Pfam" id="PF01152">
    <property type="entry name" value="Bac_globin"/>
    <property type="match status" value="1"/>
</dbReference>
<keyword evidence="2" id="KW-0349">Heme</keyword>
<reference evidence="6 7" key="1">
    <citation type="submission" date="2019-03" db="EMBL/GenBank/DDBJ databases">
        <title>Genomic Encyclopedia of Archaeal and Bacterial Type Strains, Phase II (KMG-II): from individual species to whole genera.</title>
        <authorList>
            <person name="Goeker M."/>
        </authorList>
    </citation>
    <scope>NUCLEOTIDE SEQUENCE [LARGE SCALE GENOMIC DNA]</scope>
    <source>
        <strain evidence="6 7">ATCC 25309</strain>
    </source>
</reference>
<dbReference type="InterPro" id="IPR001486">
    <property type="entry name" value="Hemoglobin_trunc"/>
</dbReference>
<dbReference type="GO" id="GO:0020037">
    <property type="term" value="F:heme binding"/>
    <property type="evidence" value="ECO:0007669"/>
    <property type="project" value="InterPro"/>
</dbReference>
<proteinExistence type="inferred from homology"/>
<dbReference type="GO" id="GO:0046872">
    <property type="term" value="F:metal ion binding"/>
    <property type="evidence" value="ECO:0007669"/>
    <property type="project" value="UniProtKB-KW"/>
</dbReference>
<dbReference type="SUPFAM" id="SSF46458">
    <property type="entry name" value="Globin-like"/>
    <property type="match status" value="1"/>
</dbReference>
<keyword evidence="1" id="KW-0813">Transport</keyword>
<dbReference type="EMBL" id="SOCA01000003">
    <property type="protein sequence ID" value="TDU71274.1"/>
    <property type="molecule type" value="Genomic_DNA"/>
</dbReference>
<dbReference type="InterPro" id="IPR009050">
    <property type="entry name" value="Globin-like_sf"/>
</dbReference>
<dbReference type="Gene3D" id="1.10.490.10">
    <property type="entry name" value="Globins"/>
    <property type="match status" value="1"/>
</dbReference>
<dbReference type="GO" id="GO:0019825">
    <property type="term" value="F:oxygen binding"/>
    <property type="evidence" value="ECO:0007669"/>
    <property type="project" value="InterPro"/>
</dbReference>
<comment type="caution">
    <text evidence="6">The sequence shown here is derived from an EMBL/GenBank/DDBJ whole genome shotgun (WGS) entry which is preliminary data.</text>
</comment>
<dbReference type="GO" id="GO:0005344">
    <property type="term" value="F:oxygen carrier activity"/>
    <property type="evidence" value="ECO:0007669"/>
    <property type="project" value="InterPro"/>
</dbReference>